<feature type="compositionally biased region" description="Polar residues" evidence="2">
    <location>
        <begin position="470"/>
        <end position="480"/>
    </location>
</feature>
<feature type="region of interest" description="Disordered" evidence="2">
    <location>
        <begin position="399"/>
        <end position="511"/>
    </location>
</feature>
<dbReference type="PANTHER" id="PTHR31866">
    <property type="entry name" value="GENE 4779-RELATED"/>
    <property type="match status" value="1"/>
</dbReference>
<sequence>MSSPDEVSAPEVSGDKDAPSTGDVNSQDLVSAPEAELGQECREHLAHTLSSPRVPEGVSLLQGPLEIGGGEGSLPGIESCELESGPKLEATKVEEGVLRDPAGQTSSAMAQEEVGEIGASFLPQLSIEAMTILRELTNLQVRKFFRYPSPQTCAAELTALWGSIDEGSNTGALSLSSVEGKQVSAGSLHSRGLGRSRAAVTPRRGTTNRMVSSEGVQYSPSNSESSDESTETQMMRVTISYKEGGQAKSSGLTELEDTARHANVQGRGSFVHVPPSVLCSTPRGLSSGMEKQAPGVLEGSLCKKKQTVVWSKEGSRTGYPGASAASASAAAPAASGALPKTSPRKKTAQEKKPDASRGPLGRTFPPWGQRLKSAPVGQATLPPISGVALLGKTSKCSLPSGPKECKPFCTGKRSMARKTKESQPGDKEDNDQTRDPGLQAQLPTHRAEPPCSYRGDVTSGDPNLRAPQVPGNSQLVALSQRSARPRAPAPAGDEDPPLSPLFPVGDSQPALQGTPGCPQCLILQKEIEELKEQLAIMQALNEKFQDH</sequence>
<proteinExistence type="predicted"/>
<evidence type="ECO:0000256" key="1">
    <source>
        <dbReference type="SAM" id="Coils"/>
    </source>
</evidence>
<evidence type="ECO:0000313" key="4">
    <source>
        <dbReference type="RefSeq" id="XP_040596867.1"/>
    </source>
</evidence>
<evidence type="ECO:0000256" key="2">
    <source>
        <dbReference type="SAM" id="MobiDB-lite"/>
    </source>
</evidence>
<feature type="compositionally biased region" description="Low complexity" evidence="2">
    <location>
        <begin position="320"/>
        <end position="337"/>
    </location>
</feature>
<dbReference type="Pfam" id="PF15483">
    <property type="entry name" value="DUF4641"/>
    <property type="match status" value="1"/>
</dbReference>
<gene>
    <name evidence="4" type="primary">LOC121138120</name>
</gene>
<feature type="coiled-coil region" evidence="1">
    <location>
        <begin position="520"/>
        <end position="547"/>
    </location>
</feature>
<dbReference type="Proteomes" id="UP000886700">
    <property type="component" value="Unplaced"/>
</dbReference>
<keyword evidence="3" id="KW-1185">Reference proteome</keyword>
<dbReference type="RefSeq" id="XP_040596867.1">
    <property type="nucleotide sequence ID" value="XM_040740933.1"/>
</dbReference>
<keyword evidence="1" id="KW-0175">Coiled coil</keyword>
<reference evidence="4" key="1">
    <citation type="submission" date="2025-08" db="UniProtKB">
        <authorList>
            <consortium name="RefSeq"/>
        </authorList>
    </citation>
    <scope>IDENTIFICATION</scope>
    <source>
        <tissue evidence="4">Liver</tissue>
    </source>
</reference>
<feature type="region of interest" description="Disordered" evidence="2">
    <location>
        <begin position="1"/>
        <end position="76"/>
    </location>
</feature>
<feature type="compositionally biased region" description="Low complexity" evidence="2">
    <location>
        <begin position="481"/>
        <end position="491"/>
    </location>
</feature>
<protein>
    <submittedName>
        <fullName evidence="4">Uncharacterized protein CXorf49 homolog</fullName>
    </submittedName>
</protein>
<name>A0ABM2X1U5_MESAU</name>
<feature type="region of interest" description="Disordered" evidence="2">
    <location>
        <begin position="185"/>
        <end position="232"/>
    </location>
</feature>
<accession>A0ABM2X1U5</accession>
<evidence type="ECO:0000313" key="3">
    <source>
        <dbReference type="Proteomes" id="UP000886700"/>
    </source>
</evidence>
<feature type="compositionally biased region" description="Basic and acidic residues" evidence="2">
    <location>
        <begin position="418"/>
        <end position="434"/>
    </location>
</feature>
<feature type="compositionally biased region" description="Polar residues" evidence="2">
    <location>
        <begin position="204"/>
        <end position="218"/>
    </location>
</feature>
<dbReference type="InterPro" id="IPR027822">
    <property type="entry name" value="DUF4641"/>
</dbReference>
<organism evidence="3 4">
    <name type="scientific">Mesocricetus auratus</name>
    <name type="common">Golden hamster</name>
    <dbReference type="NCBI Taxonomy" id="10036"/>
    <lineage>
        <taxon>Eukaryota</taxon>
        <taxon>Metazoa</taxon>
        <taxon>Chordata</taxon>
        <taxon>Craniata</taxon>
        <taxon>Vertebrata</taxon>
        <taxon>Euteleostomi</taxon>
        <taxon>Mammalia</taxon>
        <taxon>Eutheria</taxon>
        <taxon>Euarchontoglires</taxon>
        <taxon>Glires</taxon>
        <taxon>Rodentia</taxon>
        <taxon>Myomorpha</taxon>
        <taxon>Muroidea</taxon>
        <taxon>Cricetidae</taxon>
        <taxon>Cricetinae</taxon>
        <taxon>Mesocricetus</taxon>
    </lineage>
</organism>
<dbReference type="PANTHER" id="PTHR31866:SF2">
    <property type="entry name" value="RIKEN CDNA 8030474K03 GENE"/>
    <property type="match status" value="1"/>
</dbReference>
<dbReference type="GeneID" id="121138120"/>
<feature type="region of interest" description="Disordered" evidence="2">
    <location>
        <begin position="312"/>
        <end position="378"/>
    </location>
</feature>